<dbReference type="SMART" id="SM00325">
    <property type="entry name" value="RhoGEF"/>
    <property type="match status" value="1"/>
</dbReference>
<feature type="region of interest" description="Disordered" evidence="3">
    <location>
        <begin position="442"/>
        <end position="485"/>
    </location>
</feature>
<feature type="compositionally biased region" description="Acidic residues" evidence="3">
    <location>
        <begin position="905"/>
        <end position="918"/>
    </location>
</feature>
<evidence type="ECO:0000259" key="4">
    <source>
        <dbReference type="PROSITE" id="PS50010"/>
    </source>
</evidence>
<feature type="compositionally biased region" description="Low complexity" evidence="3">
    <location>
        <begin position="206"/>
        <end position="218"/>
    </location>
</feature>
<dbReference type="PANTHER" id="PTHR46006:SF7">
    <property type="entry name" value="DH DOMAIN-CONTAINING PROTEIN"/>
    <property type="match status" value="1"/>
</dbReference>
<feature type="region of interest" description="Disordered" evidence="3">
    <location>
        <begin position="1"/>
        <end position="246"/>
    </location>
</feature>
<keyword evidence="2" id="KW-0963">Cytoplasm</keyword>
<reference evidence="5 6" key="1">
    <citation type="submission" date="2018-06" db="EMBL/GenBank/DDBJ databases">
        <title>A transcriptomic atlas of mushroom development highlights an independent origin of complex multicellularity.</title>
        <authorList>
            <consortium name="DOE Joint Genome Institute"/>
            <person name="Krizsan K."/>
            <person name="Almasi E."/>
            <person name="Merenyi Z."/>
            <person name="Sahu N."/>
            <person name="Viragh M."/>
            <person name="Koszo T."/>
            <person name="Mondo S."/>
            <person name="Kiss B."/>
            <person name="Balint B."/>
            <person name="Kues U."/>
            <person name="Barry K."/>
            <person name="Hegedus J.C."/>
            <person name="Henrissat B."/>
            <person name="Johnson J."/>
            <person name="Lipzen A."/>
            <person name="Ohm R."/>
            <person name="Nagy I."/>
            <person name="Pangilinan J."/>
            <person name="Yan J."/>
            <person name="Xiong Y."/>
            <person name="Grigoriev I.V."/>
            <person name="Hibbett D.S."/>
            <person name="Nagy L.G."/>
        </authorList>
    </citation>
    <scope>NUCLEOTIDE SEQUENCE [LARGE SCALE GENOMIC DNA]</scope>
    <source>
        <strain evidence="5 6">SZMC22713</strain>
    </source>
</reference>
<dbReference type="GO" id="GO:0035025">
    <property type="term" value="P:positive regulation of Rho protein signal transduction"/>
    <property type="evidence" value="ECO:0007669"/>
    <property type="project" value="TreeGrafter"/>
</dbReference>
<dbReference type="EMBL" id="ML170159">
    <property type="protein sequence ID" value="TDL27348.1"/>
    <property type="molecule type" value="Genomic_DNA"/>
</dbReference>
<dbReference type="GO" id="GO:0005737">
    <property type="term" value="C:cytoplasm"/>
    <property type="evidence" value="ECO:0007669"/>
    <property type="project" value="UniProtKB-SubCell"/>
</dbReference>
<organism evidence="5 6">
    <name type="scientific">Rickenella mellea</name>
    <dbReference type="NCBI Taxonomy" id="50990"/>
    <lineage>
        <taxon>Eukaryota</taxon>
        <taxon>Fungi</taxon>
        <taxon>Dikarya</taxon>
        <taxon>Basidiomycota</taxon>
        <taxon>Agaricomycotina</taxon>
        <taxon>Agaricomycetes</taxon>
        <taxon>Hymenochaetales</taxon>
        <taxon>Rickenellaceae</taxon>
        <taxon>Rickenella</taxon>
    </lineage>
</organism>
<evidence type="ECO:0000256" key="1">
    <source>
        <dbReference type="ARBA" id="ARBA00004496"/>
    </source>
</evidence>
<dbReference type="STRING" id="50990.A0A4Y7QJC4"/>
<dbReference type="Gene3D" id="1.20.900.10">
    <property type="entry name" value="Dbl homology (DH) domain"/>
    <property type="match status" value="2"/>
</dbReference>
<dbReference type="InterPro" id="IPR051480">
    <property type="entry name" value="Endocytic_GEF_Adapter"/>
</dbReference>
<feature type="compositionally biased region" description="Polar residues" evidence="3">
    <location>
        <begin position="135"/>
        <end position="146"/>
    </location>
</feature>
<keyword evidence="6" id="KW-1185">Reference proteome</keyword>
<dbReference type="PANTHER" id="PTHR46006">
    <property type="entry name" value="RHO GUANINE NUCLEOTIDE EXCHANGE FACTOR AT 64C, ISOFORM A"/>
    <property type="match status" value="1"/>
</dbReference>
<dbReference type="PROSITE" id="PS50010">
    <property type="entry name" value="DH_2"/>
    <property type="match status" value="1"/>
</dbReference>
<feature type="compositionally biased region" description="Polar residues" evidence="3">
    <location>
        <begin position="988"/>
        <end position="999"/>
    </location>
</feature>
<feature type="compositionally biased region" description="Polar residues" evidence="3">
    <location>
        <begin position="956"/>
        <end position="968"/>
    </location>
</feature>
<dbReference type="SUPFAM" id="SSF48065">
    <property type="entry name" value="DBL homology domain (DH-domain)"/>
    <property type="match status" value="1"/>
</dbReference>
<proteinExistence type="predicted"/>
<dbReference type="AlphaFoldDB" id="A0A4Y7QJC4"/>
<feature type="compositionally biased region" description="Low complexity" evidence="3">
    <location>
        <begin position="109"/>
        <end position="121"/>
    </location>
</feature>
<dbReference type="GO" id="GO:0005085">
    <property type="term" value="F:guanyl-nucleotide exchange factor activity"/>
    <property type="evidence" value="ECO:0007669"/>
    <property type="project" value="InterPro"/>
</dbReference>
<dbReference type="InterPro" id="IPR000219">
    <property type="entry name" value="DH_dom"/>
</dbReference>
<comment type="subcellular location">
    <subcellularLocation>
        <location evidence="1">Cytoplasm</location>
    </subcellularLocation>
</comment>
<feature type="compositionally biased region" description="Low complexity" evidence="3">
    <location>
        <begin position="82"/>
        <end position="94"/>
    </location>
</feature>
<protein>
    <submittedName>
        <fullName evidence="5">Dbl homology domain-containing protein</fullName>
    </submittedName>
</protein>
<feature type="compositionally biased region" description="Low complexity" evidence="3">
    <location>
        <begin position="1024"/>
        <end position="1033"/>
    </location>
</feature>
<dbReference type="Pfam" id="PF00621">
    <property type="entry name" value="RhoGEF"/>
    <property type="match status" value="1"/>
</dbReference>
<feature type="compositionally biased region" description="Polar residues" evidence="3">
    <location>
        <begin position="167"/>
        <end position="196"/>
    </location>
</feature>
<feature type="domain" description="DH" evidence="4">
    <location>
        <begin position="293"/>
        <end position="708"/>
    </location>
</feature>
<feature type="region of interest" description="Disordered" evidence="3">
    <location>
        <begin position="885"/>
        <end position="1072"/>
    </location>
</feature>
<sequence>MKALFNRLNRGLSKEKGGYSTTDIPAATNKEKLPELPPLPDWPPPQRATSTPGSVHSVKPLPDLSVRLLPQIDAGPPSIALSNSQSSSTSNKTQEAQPVLTEPVEDTRAGLGLSAAARATSPRQEPDSAGRTSRKATNGTVASSSDPKNEKKVAFISPSPTPAPMVASSSAGNPTPNSDALRTTSVPLKTTVSRFQATHGGEGRGSTATASSSKPTTSQKNATAKVTSTSTRTAISPNSQRTFADNASINQSLRSGTPYSQNSQSTSRILATASWSEAAEEDLVSNIGPRERTRQEVLWEIVASEERYVAELLKLKETFIEPLLHPFATSPISSPTLVEHDVDSYNYRIDSPPESLDYLPIAARFLSPLGFRSDTPASPGAPPSTKDGTPIIDGESLETDEDEAQDHLGKSFNENVNGHMTQRKQGVSASAAAAAAKFTHPRSPYNTTAARSSAARGNKAAVPFPTRSHQSLPPPPRAQPLAASTPSLRQSYIHNDHETDRHYIAPDPTPTDRKVTTTSRVLRKFKRSTTAADMVIPGAVPPHQLPEDLRKCLEVLETGIFNGHVTLSEGLRKRYDDQYPLVRSLADVFVTNSHILHEYATYVLHLERALEQVDDALSTASEAKRPKKQDAAEWMKVCKFLQKLEETAAEKGETGLAISLSKPFQRLLKYPLLFQNLLYHTDPSTFEYEHTLQMVAEVETIVRSIEDEKIQKEERDKTRDAFARIEGIEKVKQLALPKASRLLVDERMLPGANPSAILVSKPSSPPSAAQKNVKGKTSFRRLSDVLQPGSSTGGVGGKKDLWLVVFNDVVLRCQRTGVTSLPLASTTNSRTNSMPELQAKAKFATTGRRGNHTKPRNLYKFIKIETWAIGDVVQPRQGVVSMEDVARSRAQVHSGVPSTTPPPGDDGDDDEDGNESDESDRKSKMSFSYWGADKVTIHKPPAIKGRPGSGLRKGATTPSSYARESSANAKFGTRLLTHEPTHNRPASRRTQATPTSRRTGQSEDSHTVARSTVTTTRPAWDGSTRATPTITTTPMPPKRVRNLSQNGGVAPKVSSKSLASPAPSEDSGVGLYRQLMAQDSTLNRD</sequence>
<dbReference type="OrthoDB" id="1716625at2759"/>
<evidence type="ECO:0000256" key="3">
    <source>
        <dbReference type="SAM" id="MobiDB-lite"/>
    </source>
</evidence>
<evidence type="ECO:0000256" key="2">
    <source>
        <dbReference type="ARBA" id="ARBA00022490"/>
    </source>
</evidence>
<dbReference type="Proteomes" id="UP000294933">
    <property type="component" value="Unassembled WGS sequence"/>
</dbReference>
<feature type="compositionally biased region" description="Polar residues" evidence="3">
    <location>
        <begin position="219"/>
        <end position="246"/>
    </location>
</feature>
<evidence type="ECO:0000313" key="6">
    <source>
        <dbReference type="Proteomes" id="UP000294933"/>
    </source>
</evidence>
<evidence type="ECO:0000313" key="5">
    <source>
        <dbReference type="EMBL" id="TDL27348.1"/>
    </source>
</evidence>
<feature type="compositionally biased region" description="Pro residues" evidence="3">
    <location>
        <begin position="35"/>
        <end position="46"/>
    </location>
</feature>
<feature type="region of interest" description="Disordered" evidence="3">
    <location>
        <begin position="372"/>
        <end position="394"/>
    </location>
</feature>
<feature type="compositionally biased region" description="Polar residues" evidence="3">
    <location>
        <begin position="1008"/>
        <end position="1017"/>
    </location>
</feature>
<accession>A0A4Y7QJC4</accession>
<name>A0A4Y7QJC4_9AGAM</name>
<gene>
    <name evidence="5" type="ORF">BD410DRAFT_762198</name>
</gene>
<dbReference type="InterPro" id="IPR035899">
    <property type="entry name" value="DBL_dom_sf"/>
</dbReference>
<dbReference type="VEuPathDB" id="FungiDB:BD410DRAFT_762198"/>